<dbReference type="Pfam" id="PF01381">
    <property type="entry name" value="HTH_3"/>
    <property type="match status" value="1"/>
</dbReference>
<dbReference type="Gene3D" id="1.10.260.40">
    <property type="entry name" value="lambda repressor-like DNA-binding domains"/>
    <property type="match status" value="1"/>
</dbReference>
<gene>
    <name evidence="2" type="ORF">DI53_2075</name>
</gene>
<organism evidence="2 3">
    <name type="scientific">Sphingobacterium deserti</name>
    <dbReference type="NCBI Taxonomy" id="1229276"/>
    <lineage>
        <taxon>Bacteria</taxon>
        <taxon>Pseudomonadati</taxon>
        <taxon>Bacteroidota</taxon>
        <taxon>Sphingobacteriia</taxon>
        <taxon>Sphingobacteriales</taxon>
        <taxon>Sphingobacteriaceae</taxon>
        <taxon>Sphingobacterium</taxon>
    </lineage>
</organism>
<dbReference type="RefSeq" id="WP_037498515.1">
    <property type="nucleotide sequence ID" value="NZ_JJMU01000029.1"/>
</dbReference>
<evidence type="ECO:0000313" key="3">
    <source>
        <dbReference type="Proteomes" id="UP000031802"/>
    </source>
</evidence>
<reference evidence="2 3" key="2">
    <citation type="journal article" date="2015" name="PLoS ONE">
        <title>Whole-Genome Optical Mapping and Finished Genome Sequence of Sphingobacterium deserti sp. nov., a New Species Isolated from the Western Desert of China.</title>
        <authorList>
            <person name="Teng C."/>
            <person name="Zhou Z."/>
            <person name="Molnar I."/>
            <person name="Li X."/>
            <person name="Tang R."/>
            <person name="Chen M."/>
            <person name="Wang L."/>
            <person name="Su S."/>
            <person name="Zhang W."/>
            <person name="Lin M."/>
        </authorList>
    </citation>
    <scope>NUCLEOTIDE SEQUENCE [LARGE SCALE GENOMIC DNA]</scope>
    <source>
        <strain evidence="3">ACCC05744</strain>
    </source>
</reference>
<dbReference type="STRING" id="1229276.DI53_2075"/>
<dbReference type="EMBL" id="JJMU01000029">
    <property type="protein sequence ID" value="KGE14245.1"/>
    <property type="molecule type" value="Genomic_DNA"/>
</dbReference>
<evidence type="ECO:0000259" key="1">
    <source>
        <dbReference type="PROSITE" id="PS50943"/>
    </source>
</evidence>
<dbReference type="SMART" id="SM00530">
    <property type="entry name" value="HTH_XRE"/>
    <property type="match status" value="1"/>
</dbReference>
<proteinExistence type="predicted"/>
<dbReference type="PATRIC" id="fig|1229276.3.peg.2135"/>
<dbReference type="SUPFAM" id="SSF47413">
    <property type="entry name" value="lambda repressor-like DNA-binding domains"/>
    <property type="match status" value="1"/>
</dbReference>
<keyword evidence="3" id="KW-1185">Reference proteome</keyword>
<dbReference type="GO" id="GO:0003677">
    <property type="term" value="F:DNA binding"/>
    <property type="evidence" value="ECO:0007669"/>
    <property type="project" value="InterPro"/>
</dbReference>
<name>A0A0B8T8J3_9SPHI</name>
<dbReference type="PROSITE" id="PS50943">
    <property type="entry name" value="HTH_CROC1"/>
    <property type="match status" value="1"/>
</dbReference>
<dbReference type="InterPro" id="IPR010982">
    <property type="entry name" value="Lambda_DNA-bd_dom_sf"/>
</dbReference>
<protein>
    <submittedName>
        <fullName evidence="2">Helix-turn-helix domain protein</fullName>
    </submittedName>
</protein>
<accession>A0A0B8T8J3</accession>
<dbReference type="eggNOG" id="COG1476">
    <property type="taxonomic scope" value="Bacteria"/>
</dbReference>
<dbReference type="InterPro" id="IPR001387">
    <property type="entry name" value="Cro/C1-type_HTH"/>
</dbReference>
<dbReference type="AlphaFoldDB" id="A0A0B8T8J3"/>
<feature type="domain" description="HTH cro/C1-type" evidence="1">
    <location>
        <begin position="14"/>
        <end position="67"/>
    </location>
</feature>
<sequence>MSTTHTTNHIGRKISRIRELRGMKQEALAIELGVSQQTVSNIEKSAAIEASLLAQVANILGVTPEAIENFSEEAVFNIINNTYHNTSSDNSTLIASAVNYQPNFNPLDKLIESHEENKKLYERLLEAEKSKVDYLERLLKGK</sequence>
<dbReference type="OrthoDB" id="674774at2"/>
<evidence type="ECO:0000313" key="2">
    <source>
        <dbReference type="EMBL" id="KGE14245.1"/>
    </source>
</evidence>
<comment type="caution">
    <text evidence="2">The sequence shown here is derived from an EMBL/GenBank/DDBJ whole genome shotgun (WGS) entry which is preliminary data.</text>
</comment>
<dbReference type="CDD" id="cd00093">
    <property type="entry name" value="HTH_XRE"/>
    <property type="match status" value="1"/>
</dbReference>
<reference evidence="3" key="1">
    <citation type="submission" date="2014-04" db="EMBL/GenBank/DDBJ databases">
        <title>Whole-Genome optical mapping and complete genome sequence of Sphingobacterium deserti sp. nov., a new spaces isolated from desert in the west of China.</title>
        <authorList>
            <person name="Teng C."/>
            <person name="Zhou Z."/>
            <person name="Li X."/>
            <person name="Chen M."/>
            <person name="Lin M."/>
            <person name="Wang L."/>
            <person name="Su S."/>
            <person name="Zhang C."/>
            <person name="Zhang W."/>
        </authorList>
    </citation>
    <scope>NUCLEOTIDE SEQUENCE [LARGE SCALE GENOMIC DNA]</scope>
    <source>
        <strain evidence="3">ACCC05744</strain>
    </source>
</reference>
<dbReference type="Proteomes" id="UP000031802">
    <property type="component" value="Unassembled WGS sequence"/>
</dbReference>